<dbReference type="InterPro" id="IPR000860">
    <property type="entry name" value="HemC"/>
</dbReference>
<feature type="domain" description="Porphobilinogen deaminase N-terminal" evidence="8">
    <location>
        <begin position="5"/>
        <end position="208"/>
    </location>
</feature>
<dbReference type="UniPathway" id="UPA00251">
    <property type="reaction ID" value="UER00319"/>
</dbReference>
<dbReference type="KEGG" id="tep:TepRe1_0462"/>
<dbReference type="Gene3D" id="3.30.160.40">
    <property type="entry name" value="Porphobilinogen deaminase, C-terminal domain"/>
    <property type="match status" value="1"/>
</dbReference>
<dbReference type="GO" id="GO:0004418">
    <property type="term" value="F:hydroxymethylbilane synthase activity"/>
    <property type="evidence" value="ECO:0007669"/>
    <property type="project" value="UniProtKB-UniRule"/>
</dbReference>
<dbReference type="GO" id="GO:0005737">
    <property type="term" value="C:cytoplasm"/>
    <property type="evidence" value="ECO:0007669"/>
    <property type="project" value="UniProtKB-UniRule"/>
</dbReference>
<protein>
    <recommendedName>
        <fullName evidence="7">Porphobilinogen deaminase</fullName>
        <shortName evidence="7">PBG</shortName>
        <ecNumber evidence="7">2.5.1.61</ecNumber>
    </recommendedName>
    <alternativeName>
        <fullName evidence="7">Hydroxymethylbilane synthase</fullName>
        <shortName evidence="7">HMBS</shortName>
    </alternativeName>
    <alternativeName>
        <fullName evidence="7">Pre-uroporphyrinogen synthase</fullName>
    </alternativeName>
</protein>
<evidence type="ECO:0000256" key="1">
    <source>
        <dbReference type="ARBA" id="ARBA00002869"/>
    </source>
</evidence>
<evidence type="ECO:0000313" key="10">
    <source>
        <dbReference type="EMBL" id="CCP25190.2"/>
    </source>
</evidence>
<dbReference type="InterPro" id="IPR036803">
    <property type="entry name" value="Porphobilinogen_deaminase_C_sf"/>
</dbReference>
<gene>
    <name evidence="7 10" type="primary">hemC</name>
    <name evidence="10" type="ordered locus">TEPIRE1_0508</name>
</gene>
<evidence type="ECO:0000256" key="6">
    <source>
        <dbReference type="ARBA" id="ARBA00048169"/>
    </source>
</evidence>
<feature type="domain" description="Porphobilinogen deaminase C-terminal" evidence="9">
    <location>
        <begin position="227"/>
        <end position="289"/>
    </location>
</feature>
<dbReference type="AlphaFoldDB" id="F4LUU2"/>
<keyword evidence="5 7" id="KW-0627">Porphyrin biosynthesis</keyword>
<dbReference type="Pfam" id="PF03900">
    <property type="entry name" value="Porphobil_deamC"/>
    <property type="match status" value="1"/>
</dbReference>
<dbReference type="NCBIfam" id="TIGR00212">
    <property type="entry name" value="hemC"/>
    <property type="match status" value="1"/>
</dbReference>
<evidence type="ECO:0000259" key="8">
    <source>
        <dbReference type="Pfam" id="PF01379"/>
    </source>
</evidence>
<accession>L0RW86</accession>
<dbReference type="HAMAP" id="MF_00260">
    <property type="entry name" value="Porphobil_deam"/>
    <property type="match status" value="1"/>
</dbReference>
<reference evidence="11" key="1">
    <citation type="journal article" date="2013" name="Genome Announc.">
        <title>First genome sequence of a syntrophic acetate-oxidizing bacterium, Tepidanaerobacter acetatoxydans strain Re1.</title>
        <authorList>
            <person name="Manzoor S."/>
            <person name="Bongcam-Rudloff E."/>
            <person name="Schnurer A."/>
            <person name="Muller B."/>
        </authorList>
    </citation>
    <scope>NUCLEOTIDE SEQUENCE [LARGE SCALE GENOMIC DNA]</scope>
    <source>
        <strain evidence="11">Re1</strain>
    </source>
</reference>
<comment type="catalytic activity">
    <reaction evidence="6 7">
        <text>4 porphobilinogen + H2O = hydroxymethylbilane + 4 NH4(+)</text>
        <dbReference type="Rhea" id="RHEA:13185"/>
        <dbReference type="ChEBI" id="CHEBI:15377"/>
        <dbReference type="ChEBI" id="CHEBI:28938"/>
        <dbReference type="ChEBI" id="CHEBI:57845"/>
        <dbReference type="ChEBI" id="CHEBI:58126"/>
        <dbReference type="EC" id="2.5.1.61"/>
    </reaction>
</comment>
<dbReference type="EC" id="2.5.1.61" evidence="7"/>
<dbReference type="SUPFAM" id="SSF54782">
    <property type="entry name" value="Porphobilinogen deaminase (hydroxymethylbilane synthase), C-terminal domain"/>
    <property type="match status" value="1"/>
</dbReference>
<feature type="modified residue" description="S-(dipyrrolylmethanemethyl)cysteine" evidence="7">
    <location>
        <position position="239"/>
    </location>
</feature>
<dbReference type="FunFam" id="3.40.190.10:FF:000005">
    <property type="entry name" value="Porphobilinogen deaminase"/>
    <property type="match status" value="1"/>
</dbReference>
<dbReference type="Proteomes" id="UP000010802">
    <property type="component" value="Chromosome"/>
</dbReference>
<name>F4LUU2_TEPAE</name>
<evidence type="ECO:0000256" key="4">
    <source>
        <dbReference type="ARBA" id="ARBA00022679"/>
    </source>
</evidence>
<dbReference type="InterPro" id="IPR022418">
    <property type="entry name" value="Porphobilinogen_deaminase_C"/>
</dbReference>
<evidence type="ECO:0000313" key="11">
    <source>
        <dbReference type="Proteomes" id="UP000010802"/>
    </source>
</evidence>
<accession>F4LUU2</accession>
<evidence type="ECO:0000256" key="2">
    <source>
        <dbReference type="ARBA" id="ARBA00005638"/>
    </source>
</evidence>
<evidence type="ECO:0000256" key="7">
    <source>
        <dbReference type="HAMAP-Rule" id="MF_00260"/>
    </source>
</evidence>
<organism evidence="10 11">
    <name type="scientific">Tepidanaerobacter acetatoxydans (strain DSM 21804 / JCM 16047 / Re1)</name>
    <dbReference type="NCBI Taxonomy" id="1209989"/>
    <lineage>
        <taxon>Bacteria</taxon>
        <taxon>Bacillati</taxon>
        <taxon>Bacillota</taxon>
        <taxon>Clostridia</taxon>
        <taxon>Thermosediminibacterales</taxon>
        <taxon>Tepidanaerobacteraceae</taxon>
        <taxon>Tepidanaerobacter</taxon>
    </lineage>
</organism>
<comment type="subunit">
    <text evidence="3 7">Monomer.</text>
</comment>
<dbReference type="PANTHER" id="PTHR11557">
    <property type="entry name" value="PORPHOBILINOGEN DEAMINASE"/>
    <property type="match status" value="1"/>
</dbReference>
<dbReference type="Gene3D" id="3.40.190.10">
    <property type="entry name" value="Periplasmic binding protein-like II"/>
    <property type="match status" value="2"/>
</dbReference>
<dbReference type="eggNOG" id="COG0181">
    <property type="taxonomic scope" value="Bacteria"/>
</dbReference>
<dbReference type="PRINTS" id="PR00151">
    <property type="entry name" value="PORPHBDMNASE"/>
</dbReference>
<dbReference type="OrthoDB" id="9810298at2"/>
<keyword evidence="11" id="KW-1185">Reference proteome</keyword>
<dbReference type="RefSeq" id="WP_013777583.1">
    <property type="nucleotide sequence ID" value="NC_015519.1"/>
</dbReference>
<dbReference type="EMBL" id="HF563609">
    <property type="protein sequence ID" value="CCP25190.2"/>
    <property type="molecule type" value="Genomic_DNA"/>
</dbReference>
<dbReference type="Pfam" id="PF01379">
    <property type="entry name" value="Porphobil_deam"/>
    <property type="match status" value="1"/>
</dbReference>
<dbReference type="KEGG" id="tae:TepiRe1_0508"/>
<sequence>MKKIVKVGSRQSQLALVQTELVISQLKEHFPQWDFKLITVKTTGDKFLNSNMYELGKGAFVKEIEEALLSGAIDMAVHSLKDVPHELPEGLAISAITRREDPRDVFISADDRRFSELDTGAKIGTSSMRRMCELNKLRQDIECVPIRGNINTRIKKIKTCGLDGIVLAAAGVKRLGMENLITDYFSPDEIVPAVGQGALAVETRADDEMSLFVKYINDDETTCATGAERAFMKVVGGSCKQPMGAYAEIFDDALKLIGMIERDGVVKWGKLEGRKSEAEQIGIRLAEELGGKL</sequence>
<keyword evidence="4 7" id="KW-0808">Transferase</keyword>
<dbReference type="HOGENOM" id="CLU_019704_0_2_9"/>
<comment type="miscellaneous">
    <text evidence="7">The porphobilinogen subunits are added to the dipyrromethane group.</text>
</comment>
<comment type="pathway">
    <text evidence="7">Porphyrin-containing compound metabolism; protoporphyrin-IX biosynthesis; coproporphyrinogen-III from 5-aminolevulinate: step 2/4.</text>
</comment>
<dbReference type="SUPFAM" id="SSF53850">
    <property type="entry name" value="Periplasmic binding protein-like II"/>
    <property type="match status" value="1"/>
</dbReference>
<dbReference type="PIRSF" id="PIRSF001438">
    <property type="entry name" value="4pyrrol_synth_OHMeBilane_synth"/>
    <property type="match status" value="1"/>
</dbReference>
<comment type="cofactor">
    <cofactor evidence="7">
        <name>dipyrromethane</name>
        <dbReference type="ChEBI" id="CHEBI:60342"/>
    </cofactor>
    <text evidence="7">Binds 1 dipyrromethane group covalently.</text>
</comment>
<dbReference type="InterPro" id="IPR022417">
    <property type="entry name" value="Porphobilin_deaminase_N"/>
</dbReference>
<evidence type="ECO:0000259" key="9">
    <source>
        <dbReference type="Pfam" id="PF03900"/>
    </source>
</evidence>
<evidence type="ECO:0000256" key="5">
    <source>
        <dbReference type="ARBA" id="ARBA00023244"/>
    </source>
</evidence>
<comment type="function">
    <text evidence="1 7">Tetrapolymerization of the monopyrrole PBG into the hydroxymethylbilane pre-uroporphyrinogen in several discrete steps.</text>
</comment>
<evidence type="ECO:0000256" key="3">
    <source>
        <dbReference type="ARBA" id="ARBA00011245"/>
    </source>
</evidence>
<proteinExistence type="inferred from homology"/>
<dbReference type="STRING" id="1209989.TepRe1_0462"/>
<comment type="similarity">
    <text evidence="2 7">Belongs to the HMBS family.</text>
</comment>
<dbReference type="GO" id="GO:0006782">
    <property type="term" value="P:protoporphyrinogen IX biosynthetic process"/>
    <property type="evidence" value="ECO:0007669"/>
    <property type="project" value="UniProtKB-UniRule"/>
</dbReference>
<dbReference type="PANTHER" id="PTHR11557:SF0">
    <property type="entry name" value="PORPHOBILINOGEN DEAMINASE"/>
    <property type="match status" value="1"/>
</dbReference>